<organism evidence="1">
    <name type="scientific">marine sediment metagenome</name>
    <dbReference type="NCBI Taxonomy" id="412755"/>
    <lineage>
        <taxon>unclassified sequences</taxon>
        <taxon>metagenomes</taxon>
        <taxon>ecological metagenomes</taxon>
    </lineage>
</organism>
<feature type="non-terminal residue" evidence="1">
    <location>
        <position position="1"/>
    </location>
</feature>
<protein>
    <submittedName>
        <fullName evidence="1">Uncharacterized protein</fullName>
    </submittedName>
</protein>
<dbReference type="InterPro" id="IPR000649">
    <property type="entry name" value="IF-2B-related"/>
</dbReference>
<comment type="caution">
    <text evidence="1">The sequence shown here is derived from an EMBL/GenBank/DDBJ whole genome shotgun (WGS) entry which is preliminary data.</text>
</comment>
<name>X1FQV2_9ZZZZ</name>
<dbReference type="InterPro" id="IPR042529">
    <property type="entry name" value="IF_2B-like_C"/>
</dbReference>
<dbReference type="SUPFAM" id="SSF100950">
    <property type="entry name" value="NagB/RpiA/CoA transferase-like"/>
    <property type="match status" value="1"/>
</dbReference>
<reference evidence="1" key="1">
    <citation type="journal article" date="2014" name="Front. Microbiol.">
        <title>High frequency of phylogenetically diverse reductive dehalogenase-homologous genes in deep subseafloor sedimentary metagenomes.</title>
        <authorList>
            <person name="Kawai M."/>
            <person name="Futagami T."/>
            <person name="Toyoda A."/>
            <person name="Takaki Y."/>
            <person name="Nishi S."/>
            <person name="Hori S."/>
            <person name="Arai W."/>
            <person name="Tsubouchi T."/>
            <person name="Morono Y."/>
            <person name="Uchiyama I."/>
            <person name="Ito T."/>
            <person name="Fujiyama A."/>
            <person name="Inagaki F."/>
            <person name="Takami H."/>
        </authorList>
    </citation>
    <scope>NUCLEOTIDE SEQUENCE</scope>
    <source>
        <strain evidence="1">Expedition CK06-06</strain>
    </source>
</reference>
<evidence type="ECO:0000313" key="1">
    <source>
        <dbReference type="EMBL" id="GAH23133.1"/>
    </source>
</evidence>
<proteinExistence type="predicted"/>
<dbReference type="EMBL" id="BART01042436">
    <property type="protein sequence ID" value="GAH23133.1"/>
    <property type="molecule type" value="Genomic_DNA"/>
</dbReference>
<gene>
    <name evidence="1" type="ORF">S01H4_67445</name>
</gene>
<accession>X1FQV2</accession>
<dbReference type="Gene3D" id="3.40.50.10470">
    <property type="entry name" value="Translation initiation factor eif-2b, domain 2"/>
    <property type="match status" value="1"/>
</dbReference>
<dbReference type="AlphaFoldDB" id="X1FQV2"/>
<dbReference type="Pfam" id="PF01008">
    <property type="entry name" value="IF-2B"/>
    <property type="match status" value="1"/>
</dbReference>
<dbReference type="InterPro" id="IPR037171">
    <property type="entry name" value="NagB/RpiA_transferase-like"/>
</dbReference>
<sequence length="32" mass="3389">VSSTQVKLEEGFDLTPPELITGIITEAGAFKP</sequence>
<feature type="non-terminal residue" evidence="1">
    <location>
        <position position="32"/>
    </location>
</feature>